<proteinExistence type="inferred from homology"/>
<evidence type="ECO:0000256" key="6">
    <source>
        <dbReference type="ARBA" id="ARBA00049880"/>
    </source>
</evidence>
<dbReference type="SUPFAM" id="SSF55729">
    <property type="entry name" value="Acyl-CoA N-acyltransferases (Nat)"/>
    <property type="match status" value="1"/>
</dbReference>
<evidence type="ECO:0000256" key="4">
    <source>
        <dbReference type="ARBA" id="ARBA00022679"/>
    </source>
</evidence>
<evidence type="ECO:0000256" key="3">
    <source>
        <dbReference type="ARBA" id="ARBA00022649"/>
    </source>
</evidence>
<dbReference type="InterPro" id="IPR016181">
    <property type="entry name" value="Acyl_CoA_acyltransferase"/>
</dbReference>
<keyword evidence="3" id="KW-1277">Toxin-antitoxin system</keyword>
<dbReference type="PANTHER" id="PTHR36449">
    <property type="entry name" value="ACETYLTRANSFERASE-RELATED"/>
    <property type="match status" value="1"/>
</dbReference>
<dbReference type="AlphaFoldDB" id="A0A426FJX5"/>
<reference evidence="8 9" key="1">
    <citation type="submission" date="2018-11" db="EMBL/GenBank/DDBJ databases">
        <title>Whole genome sequence of Bibersteinia trehalosi strain OADDL-BT1 an multidrug resistant pathogen isolate.</title>
        <authorList>
            <person name="Couger M."/>
            <person name="Ramachandran A."/>
        </authorList>
    </citation>
    <scope>NUCLEOTIDE SEQUENCE [LARGE SCALE GENOMIC DNA]</scope>
    <source>
        <strain evidence="8 9">OADDL-BT1</strain>
    </source>
</reference>
<evidence type="ECO:0000256" key="2">
    <source>
        <dbReference type="ARBA" id="ARBA00022491"/>
    </source>
</evidence>
<comment type="catalytic activity">
    <reaction evidence="6">
        <text>glycyl-tRNA(Gly) + acetyl-CoA = N-acetylglycyl-tRNA(Gly) + CoA + H(+)</text>
        <dbReference type="Rhea" id="RHEA:81867"/>
        <dbReference type="Rhea" id="RHEA-COMP:9683"/>
        <dbReference type="Rhea" id="RHEA-COMP:19766"/>
        <dbReference type="ChEBI" id="CHEBI:15378"/>
        <dbReference type="ChEBI" id="CHEBI:57287"/>
        <dbReference type="ChEBI" id="CHEBI:57288"/>
        <dbReference type="ChEBI" id="CHEBI:78522"/>
        <dbReference type="ChEBI" id="CHEBI:232036"/>
    </reaction>
</comment>
<dbReference type="Gene3D" id="3.40.630.30">
    <property type="match status" value="1"/>
</dbReference>
<sequence length="163" mass="18520">MQIQLLDPQKHHRANFDCGNDKLNFFLKHIANQQANKDLARTYVFTENQSSEIVGFYTLTITPLNLQGLPELLRKRIKYPVSAGLIARLAVDVKHQGKGYAKTLLVDALKNLYRASKLAAFPIVVVDAKDGVEAFYQQFGFIRIQQTPNRFYLPLSAIEPLML</sequence>
<keyword evidence="4 8" id="KW-0808">Transferase</keyword>
<organism evidence="8 9">
    <name type="scientific">Bibersteinia trehalosi</name>
    <name type="common">Pasteurella trehalosi</name>
    <dbReference type="NCBI Taxonomy" id="47735"/>
    <lineage>
        <taxon>Bacteria</taxon>
        <taxon>Pseudomonadati</taxon>
        <taxon>Pseudomonadota</taxon>
        <taxon>Gammaproteobacteria</taxon>
        <taxon>Pasteurellales</taxon>
        <taxon>Pasteurellaceae</taxon>
        <taxon>Bibersteinia</taxon>
    </lineage>
</organism>
<dbReference type="RefSeq" id="WP_125134445.1">
    <property type="nucleotide sequence ID" value="NZ_RRUC01000008.1"/>
</dbReference>
<keyword evidence="5" id="KW-0012">Acyltransferase</keyword>
<comment type="similarity">
    <text evidence="1">Belongs to the acetyltransferase family. GNAT subfamily.</text>
</comment>
<evidence type="ECO:0000313" key="8">
    <source>
        <dbReference type="EMBL" id="RRN05442.1"/>
    </source>
</evidence>
<dbReference type="InterPro" id="IPR000182">
    <property type="entry name" value="GNAT_dom"/>
</dbReference>
<dbReference type="Pfam" id="PF13673">
    <property type="entry name" value="Acetyltransf_10"/>
    <property type="match status" value="1"/>
</dbReference>
<dbReference type="PANTHER" id="PTHR36449:SF1">
    <property type="entry name" value="ACETYLTRANSFERASE"/>
    <property type="match status" value="1"/>
</dbReference>
<evidence type="ECO:0000256" key="5">
    <source>
        <dbReference type="ARBA" id="ARBA00023315"/>
    </source>
</evidence>
<protein>
    <submittedName>
        <fullName evidence="8">GNAT family N-acetyltransferase</fullName>
    </submittedName>
</protein>
<name>A0A426FJX5_BIBTR</name>
<dbReference type="EMBL" id="RRUC01000008">
    <property type="protein sequence ID" value="RRN05442.1"/>
    <property type="molecule type" value="Genomic_DNA"/>
</dbReference>
<feature type="domain" description="N-acetyltransferase" evidence="7">
    <location>
        <begin position="24"/>
        <end position="146"/>
    </location>
</feature>
<evidence type="ECO:0000313" key="9">
    <source>
        <dbReference type="Proteomes" id="UP000276010"/>
    </source>
</evidence>
<gene>
    <name evidence="8" type="ORF">EIM44_01950</name>
</gene>
<evidence type="ECO:0000259" key="7">
    <source>
        <dbReference type="Pfam" id="PF13673"/>
    </source>
</evidence>
<keyword evidence="2" id="KW-0678">Repressor</keyword>
<evidence type="ECO:0000256" key="1">
    <source>
        <dbReference type="ARBA" id="ARBA00009342"/>
    </source>
</evidence>
<comment type="caution">
    <text evidence="8">The sequence shown here is derived from an EMBL/GenBank/DDBJ whole genome shotgun (WGS) entry which is preliminary data.</text>
</comment>
<dbReference type="Proteomes" id="UP000276010">
    <property type="component" value="Unassembled WGS sequence"/>
</dbReference>
<accession>A0A426FJX5</accession>
<dbReference type="GO" id="GO:0016747">
    <property type="term" value="F:acyltransferase activity, transferring groups other than amino-acyl groups"/>
    <property type="evidence" value="ECO:0007669"/>
    <property type="project" value="InterPro"/>
</dbReference>